<dbReference type="RefSeq" id="WP_063187582.1">
    <property type="nucleotide sequence ID" value="NZ_LQRA01000103.1"/>
</dbReference>
<dbReference type="InterPro" id="IPR016181">
    <property type="entry name" value="Acyl_CoA_acyltransferase"/>
</dbReference>
<feature type="domain" description="N-acetyltransferase" evidence="1">
    <location>
        <begin position="9"/>
        <end position="171"/>
    </location>
</feature>
<accession>A0A163TTJ4</accession>
<organism evidence="2 3">
    <name type="scientific">Paenibacillus elgii</name>
    <dbReference type="NCBI Taxonomy" id="189691"/>
    <lineage>
        <taxon>Bacteria</taxon>
        <taxon>Bacillati</taxon>
        <taxon>Bacillota</taxon>
        <taxon>Bacilli</taxon>
        <taxon>Bacillales</taxon>
        <taxon>Paenibacillaceae</taxon>
        <taxon>Paenibacillus</taxon>
    </lineage>
</organism>
<dbReference type="PROSITE" id="PS51186">
    <property type="entry name" value="GNAT"/>
    <property type="match status" value="1"/>
</dbReference>
<dbReference type="OrthoDB" id="7017613at2"/>
<sequence>MTTGMVQSIYYNQASDALRREIAIILHRVWPDVCPMPGATIPEAHEKEFNVRSFYSCIDGKLVSYAGVVQKAIKHDRQTFNIAGLSCVATDPEYHGQGLGLRTVAAATQWIEKQSGIDFGIFTCKPSLAYFYNRAGAWPIVPDVVLVGSQDEGALSSESLDVVVLMRLFSEKAKANESQLRHTTINLDFPVGEFL</sequence>
<name>A0A163TTJ4_9BACL</name>
<reference evidence="3" key="1">
    <citation type="submission" date="2016-01" db="EMBL/GenBank/DDBJ databases">
        <title>Draft genome of Chromobacterium sp. F49.</title>
        <authorList>
            <person name="Hong K.W."/>
        </authorList>
    </citation>
    <scope>NUCLEOTIDE SEQUENCE [LARGE SCALE GENOMIC DNA]</scope>
    <source>
        <strain evidence="3">M63</strain>
    </source>
</reference>
<dbReference type="Pfam" id="PF00583">
    <property type="entry name" value="Acetyltransf_1"/>
    <property type="match status" value="1"/>
</dbReference>
<keyword evidence="2" id="KW-0808">Transferase</keyword>
<protein>
    <submittedName>
        <fullName evidence="2">Acetyltransferase</fullName>
    </submittedName>
</protein>
<dbReference type="EMBL" id="LQRA01000103">
    <property type="protein sequence ID" value="KZE72340.1"/>
    <property type="molecule type" value="Genomic_DNA"/>
</dbReference>
<dbReference type="CDD" id="cd04301">
    <property type="entry name" value="NAT_SF"/>
    <property type="match status" value="1"/>
</dbReference>
<dbReference type="AlphaFoldDB" id="A0A163TTJ4"/>
<dbReference type="GO" id="GO:0016747">
    <property type="term" value="F:acyltransferase activity, transferring groups other than amino-acyl groups"/>
    <property type="evidence" value="ECO:0007669"/>
    <property type="project" value="InterPro"/>
</dbReference>
<evidence type="ECO:0000313" key="2">
    <source>
        <dbReference type="EMBL" id="KZE72340.1"/>
    </source>
</evidence>
<dbReference type="SUPFAM" id="SSF55729">
    <property type="entry name" value="Acyl-CoA N-acyltransferases (Nat)"/>
    <property type="match status" value="1"/>
</dbReference>
<keyword evidence="3" id="KW-1185">Reference proteome</keyword>
<gene>
    <name evidence="2" type="ORF">AV654_33520</name>
</gene>
<dbReference type="Gene3D" id="3.40.630.30">
    <property type="match status" value="1"/>
</dbReference>
<evidence type="ECO:0000313" key="3">
    <source>
        <dbReference type="Proteomes" id="UP000076563"/>
    </source>
</evidence>
<dbReference type="InterPro" id="IPR000182">
    <property type="entry name" value="GNAT_dom"/>
</dbReference>
<proteinExistence type="predicted"/>
<evidence type="ECO:0000259" key="1">
    <source>
        <dbReference type="PROSITE" id="PS51186"/>
    </source>
</evidence>
<comment type="caution">
    <text evidence="2">The sequence shown here is derived from an EMBL/GenBank/DDBJ whole genome shotgun (WGS) entry which is preliminary data.</text>
</comment>
<dbReference type="Proteomes" id="UP000076563">
    <property type="component" value="Unassembled WGS sequence"/>
</dbReference>